<accession>A0A6A6RQS8</accession>
<feature type="domain" description="Pre-rRNA-processing protein RIX1 N-terminal" evidence="6">
    <location>
        <begin position="11"/>
        <end position="210"/>
    </location>
</feature>
<dbReference type="GO" id="GO:0005634">
    <property type="term" value="C:nucleus"/>
    <property type="evidence" value="ECO:0007669"/>
    <property type="project" value="UniProtKB-SubCell"/>
</dbReference>
<comment type="subcellular location">
    <subcellularLocation>
        <location evidence="1">Nucleus</location>
    </subcellularLocation>
</comment>
<evidence type="ECO:0000256" key="2">
    <source>
        <dbReference type="ARBA" id="ARBA00010511"/>
    </source>
</evidence>
<dbReference type="AlphaFoldDB" id="A0A6A6RQS8"/>
<dbReference type="InterPro" id="IPR016024">
    <property type="entry name" value="ARM-type_fold"/>
</dbReference>
<evidence type="ECO:0000256" key="3">
    <source>
        <dbReference type="ARBA" id="ARBA00021502"/>
    </source>
</evidence>
<evidence type="ECO:0000256" key="4">
    <source>
        <dbReference type="ARBA" id="ARBA00023242"/>
    </source>
</evidence>
<dbReference type="SUPFAM" id="SSF48371">
    <property type="entry name" value="ARM repeat"/>
    <property type="match status" value="1"/>
</dbReference>
<evidence type="ECO:0000259" key="6">
    <source>
        <dbReference type="Pfam" id="PF08167"/>
    </source>
</evidence>
<evidence type="ECO:0000313" key="8">
    <source>
        <dbReference type="Proteomes" id="UP000799753"/>
    </source>
</evidence>
<organism evidence="7 8">
    <name type="scientific">Massarina eburnea CBS 473.64</name>
    <dbReference type="NCBI Taxonomy" id="1395130"/>
    <lineage>
        <taxon>Eukaryota</taxon>
        <taxon>Fungi</taxon>
        <taxon>Dikarya</taxon>
        <taxon>Ascomycota</taxon>
        <taxon>Pezizomycotina</taxon>
        <taxon>Dothideomycetes</taxon>
        <taxon>Pleosporomycetidae</taxon>
        <taxon>Pleosporales</taxon>
        <taxon>Massarineae</taxon>
        <taxon>Massarinaceae</taxon>
        <taxon>Massarina</taxon>
    </lineage>
</organism>
<keyword evidence="8" id="KW-1185">Reference proteome</keyword>
<feature type="region of interest" description="Disordered" evidence="5">
    <location>
        <begin position="706"/>
        <end position="746"/>
    </location>
</feature>
<dbReference type="EMBL" id="MU006792">
    <property type="protein sequence ID" value="KAF2637786.1"/>
    <property type="molecule type" value="Genomic_DNA"/>
</dbReference>
<feature type="region of interest" description="Disordered" evidence="5">
    <location>
        <begin position="768"/>
        <end position="809"/>
    </location>
</feature>
<dbReference type="Proteomes" id="UP000799753">
    <property type="component" value="Unassembled WGS sequence"/>
</dbReference>
<name>A0A6A6RQS8_9PLEO</name>
<evidence type="ECO:0000256" key="5">
    <source>
        <dbReference type="SAM" id="MobiDB-lite"/>
    </source>
</evidence>
<sequence length="809" mass="87356">MAPMTAELSTLRSISYRISSSPTSQLPQQIPSIAAKLAECKTLLSANHASAPKTSSEASVAVHKYRTLLATLLQDRTIQGRWAAIVLIKATIEIGGWETLQKCLPWVRGLLGILAKPDPPSSKKLCIVTLTRIFVLTREYPTLVREITTPSLPTFVQTCLQLAPGAPATLLQTVLESFNQLLPRHPTIFRSYLKQLNPLLAQTIAPTPSSKLSAERAAGPRYETTVQVSVAARQLYTQLPNSAPKGTSSEEWQAALKKTVGNAHRVADKVFRAVIEDWKPSTNVKVSVNGQTLEDEVQDLDADSMALPPWSGIFAGGERLVNLLRLAETYLLCATAGPVNVDLGAIADLLTRLLSLNVPSPSTSKDLSNYVRFNNQVGQEERENLWSILPEVHVAAIEVLLALSRRGVDSSTSFNAIMLDQLVMLFSSEKNTPKVRTACYLAVAHILGQCGVVLPKSSVEPLGPIIRACCDDILLVEQSSAPSKQNSQQNKTNGNSQQALTNADTFLSSSKGIDNPAARFEGLQEAAHSLLTALFSNIPHYLSDSLRTRMDRTAILTSDKDALLASCLNVASSRKFGKPAASMMPLLARLFGGERDVEALIRPRMPVIRTGGENVDDQDESDESEESEEEDGSEPEEAQDDEEKTEPFVGHELDTLLETATREDGASGDIAMGESNDANSEVAGTAFNGMDLDMGESESRITAKEDIELSTNNKRAQETNAPLSPTKRVKMGEGKPLTSLTQPLATPTVISSQQTVVTLAPSQTANLGLAEVSTSQGRAALPQDQGDPDSDEEDIVPLVFGQDTDDESE</sequence>
<comment type="similarity">
    <text evidence="2">Belongs to the RIX1/PELP1 family.</text>
</comment>
<dbReference type="PANTHER" id="PTHR34105">
    <property type="entry name" value="PROLINE-, GLUTAMIC ACID- AND LEUCINE-RICH PROTEIN 1"/>
    <property type="match status" value="1"/>
</dbReference>
<dbReference type="GO" id="GO:0006364">
    <property type="term" value="P:rRNA processing"/>
    <property type="evidence" value="ECO:0007669"/>
    <property type="project" value="TreeGrafter"/>
</dbReference>
<proteinExistence type="inferred from homology"/>
<gene>
    <name evidence="7" type="ORF">P280DRAFT_457431</name>
</gene>
<dbReference type="PANTHER" id="PTHR34105:SF1">
    <property type="entry name" value="PROLINE-, GLUTAMIC ACID- AND LEUCINE-RICH PROTEIN 1"/>
    <property type="match status" value="1"/>
</dbReference>
<dbReference type="InterPro" id="IPR012583">
    <property type="entry name" value="RIX1_N"/>
</dbReference>
<protein>
    <recommendedName>
        <fullName evidence="3">Pre-rRNA-processing protein RIX1</fullName>
    </recommendedName>
</protein>
<evidence type="ECO:0000256" key="1">
    <source>
        <dbReference type="ARBA" id="ARBA00004123"/>
    </source>
</evidence>
<reference evidence="7" key="1">
    <citation type="journal article" date="2020" name="Stud. Mycol.">
        <title>101 Dothideomycetes genomes: a test case for predicting lifestyles and emergence of pathogens.</title>
        <authorList>
            <person name="Haridas S."/>
            <person name="Albert R."/>
            <person name="Binder M."/>
            <person name="Bloem J."/>
            <person name="Labutti K."/>
            <person name="Salamov A."/>
            <person name="Andreopoulos B."/>
            <person name="Baker S."/>
            <person name="Barry K."/>
            <person name="Bills G."/>
            <person name="Bluhm B."/>
            <person name="Cannon C."/>
            <person name="Castanera R."/>
            <person name="Culley D."/>
            <person name="Daum C."/>
            <person name="Ezra D."/>
            <person name="Gonzalez J."/>
            <person name="Henrissat B."/>
            <person name="Kuo A."/>
            <person name="Liang C."/>
            <person name="Lipzen A."/>
            <person name="Lutzoni F."/>
            <person name="Magnuson J."/>
            <person name="Mondo S."/>
            <person name="Nolan M."/>
            <person name="Ohm R."/>
            <person name="Pangilinan J."/>
            <person name="Park H.-J."/>
            <person name="Ramirez L."/>
            <person name="Alfaro M."/>
            <person name="Sun H."/>
            <person name="Tritt A."/>
            <person name="Yoshinaga Y."/>
            <person name="Zwiers L.-H."/>
            <person name="Turgeon B."/>
            <person name="Goodwin S."/>
            <person name="Spatafora J."/>
            <person name="Crous P."/>
            <person name="Grigoriev I."/>
        </authorList>
    </citation>
    <scope>NUCLEOTIDE SEQUENCE</scope>
    <source>
        <strain evidence="7">CBS 473.64</strain>
    </source>
</reference>
<keyword evidence="4" id="KW-0539">Nucleus</keyword>
<feature type="compositionally biased region" description="Acidic residues" evidence="5">
    <location>
        <begin position="786"/>
        <end position="795"/>
    </location>
</feature>
<feature type="region of interest" description="Disordered" evidence="5">
    <location>
        <begin position="608"/>
        <end position="691"/>
    </location>
</feature>
<feature type="compositionally biased region" description="Basic and acidic residues" evidence="5">
    <location>
        <begin position="645"/>
        <end position="665"/>
    </location>
</feature>
<dbReference type="OrthoDB" id="20900at2759"/>
<evidence type="ECO:0000313" key="7">
    <source>
        <dbReference type="EMBL" id="KAF2637786.1"/>
    </source>
</evidence>
<feature type="compositionally biased region" description="Polar residues" evidence="5">
    <location>
        <begin position="709"/>
        <end position="723"/>
    </location>
</feature>
<feature type="compositionally biased region" description="Acidic residues" evidence="5">
    <location>
        <begin position="614"/>
        <end position="644"/>
    </location>
</feature>
<dbReference type="Pfam" id="PF08167">
    <property type="entry name" value="RIX1"/>
    <property type="match status" value="1"/>
</dbReference>
<feature type="compositionally biased region" description="Polar residues" evidence="5">
    <location>
        <begin position="768"/>
        <end position="777"/>
    </location>
</feature>